<dbReference type="SUPFAM" id="SSF103473">
    <property type="entry name" value="MFS general substrate transporter"/>
    <property type="match status" value="1"/>
</dbReference>
<evidence type="ECO:0000256" key="1">
    <source>
        <dbReference type="ARBA" id="ARBA00022692"/>
    </source>
</evidence>
<feature type="transmembrane region" description="Helical" evidence="4">
    <location>
        <begin position="25"/>
        <end position="44"/>
    </location>
</feature>
<keyword evidence="3 4" id="KW-0472">Membrane</keyword>
<feature type="transmembrane region" description="Helical" evidence="4">
    <location>
        <begin position="91"/>
        <end position="109"/>
    </location>
</feature>
<dbReference type="EMBL" id="LS999521">
    <property type="protein sequence ID" value="VAX45251.1"/>
    <property type="molecule type" value="Genomic_DNA"/>
</dbReference>
<dbReference type="OrthoDB" id="9815356at2"/>
<accession>A0A446ZLI5</accession>
<feature type="transmembrane region" description="Helical" evidence="4">
    <location>
        <begin position="290"/>
        <end position="308"/>
    </location>
</feature>
<keyword evidence="1 4" id="KW-0812">Transmembrane</keyword>
<keyword evidence="2 4" id="KW-1133">Transmembrane helix</keyword>
<evidence type="ECO:0000256" key="4">
    <source>
        <dbReference type="SAM" id="Phobius"/>
    </source>
</evidence>
<dbReference type="AlphaFoldDB" id="A0A446ZLI5"/>
<feature type="transmembrane region" description="Helical" evidence="4">
    <location>
        <begin position="149"/>
        <end position="167"/>
    </location>
</feature>
<dbReference type="PANTHER" id="PTHR42910:SF1">
    <property type="entry name" value="MAJOR FACILITATOR SUPERFAMILY (MFS) PROFILE DOMAIN-CONTAINING PROTEIN"/>
    <property type="match status" value="1"/>
</dbReference>
<dbReference type="Gene3D" id="1.20.1250.20">
    <property type="entry name" value="MFS general substrate transporter like domains"/>
    <property type="match status" value="1"/>
</dbReference>
<gene>
    <name evidence="6" type="primary">ynfM_4</name>
    <name evidence="6" type="ORF">AC2117_02443</name>
</gene>
<dbReference type="GO" id="GO:0022857">
    <property type="term" value="F:transmembrane transporter activity"/>
    <property type="evidence" value="ECO:0007669"/>
    <property type="project" value="InterPro"/>
</dbReference>
<feature type="transmembrane region" description="Helical" evidence="4">
    <location>
        <begin position="179"/>
        <end position="196"/>
    </location>
</feature>
<evidence type="ECO:0000313" key="7">
    <source>
        <dbReference type="Proteomes" id="UP000294355"/>
    </source>
</evidence>
<feature type="transmembrane region" description="Helical" evidence="4">
    <location>
        <begin position="377"/>
        <end position="399"/>
    </location>
</feature>
<dbReference type="InterPro" id="IPR036259">
    <property type="entry name" value="MFS_trans_sf"/>
</dbReference>
<feature type="transmembrane region" description="Helical" evidence="4">
    <location>
        <begin position="56"/>
        <end position="79"/>
    </location>
</feature>
<evidence type="ECO:0000256" key="2">
    <source>
        <dbReference type="ARBA" id="ARBA00022989"/>
    </source>
</evidence>
<dbReference type="CDD" id="cd17324">
    <property type="entry name" value="MFS_NepI_like"/>
    <property type="match status" value="1"/>
</dbReference>
<protein>
    <submittedName>
        <fullName evidence="6">Inner membrane transport protein YnfM</fullName>
    </submittedName>
</protein>
<reference evidence="6 7" key="1">
    <citation type="submission" date="2018-08" db="EMBL/GenBank/DDBJ databases">
        <authorList>
            <person name="Gonzaga-Molto A."/>
        </authorList>
    </citation>
    <scope>NUCLEOTIDE SEQUENCE [LARGE SCALE GENOMIC DNA]</scope>
    <source>
        <strain evidence="6">Acinetobacter calcoaceticus str. 2117</strain>
    </source>
</reference>
<dbReference type="Proteomes" id="UP000294355">
    <property type="component" value="Chromosome"/>
</dbReference>
<feature type="transmembrane region" description="Helical" evidence="4">
    <location>
        <begin position="115"/>
        <end position="137"/>
    </location>
</feature>
<dbReference type="InterPro" id="IPR011701">
    <property type="entry name" value="MFS"/>
</dbReference>
<proteinExistence type="predicted"/>
<feature type="domain" description="Major facilitator superfamily (MFS) profile" evidence="5">
    <location>
        <begin position="25"/>
        <end position="406"/>
    </location>
</feature>
<dbReference type="PANTHER" id="PTHR42910">
    <property type="entry name" value="TRANSPORTER SCO4007-RELATED"/>
    <property type="match status" value="1"/>
</dbReference>
<feature type="transmembrane region" description="Helical" evidence="4">
    <location>
        <begin position="353"/>
        <end position="371"/>
    </location>
</feature>
<dbReference type="InterPro" id="IPR020846">
    <property type="entry name" value="MFS_dom"/>
</dbReference>
<dbReference type="PROSITE" id="PS50850">
    <property type="entry name" value="MFS"/>
    <property type="match status" value="1"/>
</dbReference>
<evidence type="ECO:0000256" key="3">
    <source>
        <dbReference type="ARBA" id="ARBA00023136"/>
    </source>
</evidence>
<organism evidence="6 7">
    <name type="scientific">Acinetobacter calcoaceticus</name>
    <dbReference type="NCBI Taxonomy" id="471"/>
    <lineage>
        <taxon>Bacteria</taxon>
        <taxon>Pseudomonadati</taxon>
        <taxon>Pseudomonadota</taxon>
        <taxon>Gammaproteobacteria</taxon>
        <taxon>Moraxellales</taxon>
        <taxon>Moraxellaceae</taxon>
        <taxon>Acinetobacter</taxon>
        <taxon>Acinetobacter calcoaceticus/baumannii complex</taxon>
    </lineage>
</organism>
<evidence type="ECO:0000259" key="5">
    <source>
        <dbReference type="PROSITE" id="PS50850"/>
    </source>
</evidence>
<name>A0A446ZLI5_ACICA</name>
<feature type="transmembrane region" description="Helical" evidence="4">
    <location>
        <begin position="233"/>
        <end position="253"/>
    </location>
</feature>
<sequence>MKSSHTSALPARQNNAKVIEMSQSLILLFAIASGASVANVYYAQPLLDILARDFNISHSAIGGVVTATQIGCALALIFLVPLGDLVNRRRLMAIQLVALISALLVVAFAHSTVVLLAGMLAVGLLGTAMTQGLIAYAASAAAPHEQGHVVGTAQSGVFIGLLLARVFSGGISDVAGWRGVYFCAAVIMLVIALPLWKHLPRLKVQPVSMHYSQLLASMLKLLCQEKVLQVRGVLALLMFAAFNIFWSALVLPLSKPPYSFSHTIIGSFGLVGVVGALAAARAGKWADRGYAQRTSLAALVILLIAWGPLSLMAYSLWALVIGIVLLDLGGQALHVTNQSMIFRTRPEAHSRLVGLYMLFYSIGSGLGAISTTATYAYAGWLGVCALGAGVSLLALLFWWRTLHVLSHSS</sequence>
<evidence type="ECO:0000313" key="6">
    <source>
        <dbReference type="EMBL" id="VAX45251.1"/>
    </source>
</evidence>
<dbReference type="Pfam" id="PF07690">
    <property type="entry name" value="MFS_1"/>
    <property type="match status" value="1"/>
</dbReference>
<feature type="transmembrane region" description="Helical" evidence="4">
    <location>
        <begin position="259"/>
        <end position="278"/>
    </location>
</feature>